<dbReference type="Pfam" id="PF13743">
    <property type="entry name" value="Thioredoxin_5"/>
    <property type="match status" value="1"/>
</dbReference>
<dbReference type="EMBL" id="JBHTCR010000001">
    <property type="protein sequence ID" value="MFC7345372.1"/>
    <property type="molecule type" value="Genomic_DNA"/>
</dbReference>
<name>A0ABW2LT72_9FLAO</name>
<reference evidence="2" key="1">
    <citation type="journal article" date="2019" name="Int. J. Syst. Evol. Microbiol.">
        <title>The Global Catalogue of Microorganisms (GCM) 10K type strain sequencing project: providing services to taxonomists for standard genome sequencing and annotation.</title>
        <authorList>
            <consortium name="The Broad Institute Genomics Platform"/>
            <consortium name="The Broad Institute Genome Sequencing Center for Infectious Disease"/>
            <person name="Wu L."/>
            <person name="Ma J."/>
        </authorList>
    </citation>
    <scope>NUCLEOTIDE SEQUENCE [LARGE SCALE GENOMIC DNA]</scope>
    <source>
        <strain evidence="2">CCUG 54781</strain>
    </source>
</reference>
<evidence type="ECO:0000313" key="1">
    <source>
        <dbReference type="EMBL" id="MFC7345372.1"/>
    </source>
</evidence>
<proteinExistence type="predicted"/>
<dbReference type="Gene3D" id="3.40.30.10">
    <property type="entry name" value="Glutaredoxin"/>
    <property type="match status" value="1"/>
</dbReference>
<protein>
    <submittedName>
        <fullName evidence="1">DsbA family protein</fullName>
    </submittedName>
</protein>
<dbReference type="RefSeq" id="WP_378172264.1">
    <property type="nucleotide sequence ID" value="NZ_JBHTCR010000001.1"/>
</dbReference>
<dbReference type="CDD" id="cd03025">
    <property type="entry name" value="DsbA_FrnE_like"/>
    <property type="match status" value="1"/>
</dbReference>
<dbReference type="Proteomes" id="UP001596550">
    <property type="component" value="Unassembled WGS sequence"/>
</dbReference>
<dbReference type="PANTHER" id="PTHR13887:SF54">
    <property type="entry name" value="DSBA FAMILY PROTEIN"/>
    <property type="match status" value="1"/>
</dbReference>
<sequence length="223" mass="25503">MKLYYFTDPMCSWCYGFSPVMKKLKESYANIDLQIISGGFAPGSKQKVTKEYKDFLEYHWRNVNLRSGQYFDHSMKFVSDSFHYDTEPSSRALLVVQGFLPKKDFEFLSLMQKAFYVEGKDITNDEVLAELAQEIGVQKNVFLESYHSEEMKLKTNQGFQFSKQLGVKGFPTLLTLENGAVKILTHGFQPFESLKEIVEESLTTMFIPKSANGESCSDVSCGF</sequence>
<dbReference type="Gene3D" id="1.10.472.60">
    <property type="entry name" value="putative protein disulfide isomerase domain"/>
    <property type="match status" value="1"/>
</dbReference>
<keyword evidence="2" id="KW-1185">Reference proteome</keyword>
<gene>
    <name evidence="1" type="ORF">ACFQO9_01415</name>
</gene>
<evidence type="ECO:0000313" key="2">
    <source>
        <dbReference type="Proteomes" id="UP001596550"/>
    </source>
</evidence>
<organism evidence="1 2">
    <name type="scientific">Chryseobacterium zhengzhouense</name>
    <dbReference type="NCBI Taxonomy" id="1636086"/>
    <lineage>
        <taxon>Bacteria</taxon>
        <taxon>Pseudomonadati</taxon>
        <taxon>Bacteroidota</taxon>
        <taxon>Flavobacteriia</taxon>
        <taxon>Flavobacteriales</taxon>
        <taxon>Weeksellaceae</taxon>
        <taxon>Chryseobacterium group</taxon>
        <taxon>Chryseobacterium</taxon>
    </lineage>
</organism>
<dbReference type="InterPro" id="IPR036249">
    <property type="entry name" value="Thioredoxin-like_sf"/>
</dbReference>
<accession>A0ABW2LT72</accession>
<dbReference type="PANTHER" id="PTHR13887">
    <property type="entry name" value="GLUTATHIONE S-TRANSFERASE KAPPA"/>
    <property type="match status" value="1"/>
</dbReference>
<comment type="caution">
    <text evidence="1">The sequence shown here is derived from an EMBL/GenBank/DDBJ whole genome shotgun (WGS) entry which is preliminary data.</text>
</comment>
<dbReference type="SUPFAM" id="SSF52833">
    <property type="entry name" value="Thioredoxin-like"/>
    <property type="match status" value="1"/>
</dbReference>